<dbReference type="InterPro" id="IPR001182">
    <property type="entry name" value="FtsW/RodA"/>
</dbReference>
<proteinExistence type="predicted"/>
<evidence type="ECO:0000313" key="7">
    <source>
        <dbReference type="EMBL" id="QFG01903.1"/>
    </source>
</evidence>
<dbReference type="PANTHER" id="PTHR30474">
    <property type="entry name" value="CELL CYCLE PROTEIN"/>
    <property type="match status" value="1"/>
</dbReference>
<dbReference type="Pfam" id="PF01098">
    <property type="entry name" value="FTSW_RODA_SPOVE"/>
    <property type="match status" value="1"/>
</dbReference>
<keyword evidence="8" id="KW-1185">Reference proteome</keyword>
<gene>
    <name evidence="7" type="ORF">Tbon_00800</name>
</gene>
<evidence type="ECO:0008006" key="9">
    <source>
        <dbReference type="Google" id="ProtNLM"/>
    </source>
</evidence>
<evidence type="ECO:0000256" key="2">
    <source>
        <dbReference type="ARBA" id="ARBA00022692"/>
    </source>
</evidence>
<evidence type="ECO:0000313" key="8">
    <source>
        <dbReference type="Proteomes" id="UP000326331"/>
    </source>
</evidence>
<keyword evidence="2 6" id="KW-0812">Transmembrane</keyword>
<evidence type="ECO:0000256" key="1">
    <source>
        <dbReference type="ARBA" id="ARBA00004141"/>
    </source>
</evidence>
<accession>A0ABX6BYG5</accession>
<organism evidence="7 8">
    <name type="scientific">Tepidiforma bonchosmolovskayae</name>
    <dbReference type="NCBI Taxonomy" id="2601677"/>
    <lineage>
        <taxon>Bacteria</taxon>
        <taxon>Bacillati</taxon>
        <taxon>Chloroflexota</taxon>
        <taxon>Tepidiformia</taxon>
        <taxon>Tepidiformales</taxon>
        <taxon>Tepidiformaceae</taxon>
        <taxon>Tepidiforma</taxon>
    </lineage>
</organism>
<protein>
    <recommendedName>
        <fullName evidence="9">FtsW/RodA/SpoVE family cell cycle protein</fullName>
    </recommendedName>
</protein>
<feature type="transmembrane region" description="Helical" evidence="6">
    <location>
        <begin position="363"/>
        <end position="385"/>
    </location>
</feature>
<feature type="transmembrane region" description="Helical" evidence="6">
    <location>
        <begin position="198"/>
        <end position="218"/>
    </location>
</feature>
<feature type="transmembrane region" description="Helical" evidence="6">
    <location>
        <begin position="72"/>
        <end position="92"/>
    </location>
</feature>
<keyword evidence="5 6" id="KW-0472">Membrane</keyword>
<keyword evidence="3" id="KW-0133">Cell shape</keyword>
<dbReference type="PANTHER" id="PTHR30474:SF3">
    <property type="entry name" value="PEPTIDOGLYCAN GLYCOSYLTRANSFERASE RODA"/>
    <property type="match status" value="1"/>
</dbReference>
<feature type="transmembrane region" description="Helical" evidence="6">
    <location>
        <begin position="224"/>
        <end position="241"/>
    </location>
</feature>
<dbReference type="EMBL" id="CP042829">
    <property type="protein sequence ID" value="QFG01903.1"/>
    <property type="molecule type" value="Genomic_DNA"/>
</dbReference>
<reference evidence="7 8" key="1">
    <citation type="submission" date="2019-08" db="EMBL/GenBank/DDBJ databases">
        <authorList>
            <person name="Toschakov S.V."/>
        </authorList>
    </citation>
    <scope>NUCLEOTIDE SEQUENCE [LARGE SCALE GENOMIC DNA]</scope>
    <source>
        <strain evidence="7 8">3753O</strain>
    </source>
</reference>
<name>A0ABX6BYG5_9CHLR</name>
<feature type="transmembrane region" description="Helical" evidence="6">
    <location>
        <begin position="331"/>
        <end position="351"/>
    </location>
</feature>
<evidence type="ECO:0000256" key="4">
    <source>
        <dbReference type="ARBA" id="ARBA00022989"/>
    </source>
</evidence>
<reference evidence="7 8" key="2">
    <citation type="submission" date="2019-10" db="EMBL/GenBank/DDBJ databases">
        <title>Thermopilla bonchosmolovskayae gen. nov., sp. nov., a moderately thermophilic Chloroflexi bacterium from a Chukotka hot spring (Arctic, Russia), representing a novel classis Thermopillaia, which include previously uncultivated lineage OLB14.</title>
        <authorList>
            <person name="Kochetkova T.V."/>
            <person name="Zayulina K.S."/>
            <person name="Zhigarkov V.S."/>
            <person name="Minaev N.V."/>
            <person name="Novikov A."/>
            <person name="Toshchakov S.V."/>
            <person name="Elcheninov A.G."/>
            <person name="Kublanov I.V."/>
        </authorList>
    </citation>
    <scope>NUCLEOTIDE SEQUENCE [LARGE SCALE GENOMIC DNA]</scope>
    <source>
        <strain evidence="7 8">3753O</strain>
    </source>
</reference>
<feature type="transmembrane region" description="Helical" evidence="6">
    <location>
        <begin position="166"/>
        <end position="186"/>
    </location>
</feature>
<sequence length="431" mass="43739">MILQQAFSRERAVELALLTGPLLLLGIGWRSLAAAGFELPGSMVRIVTQAALCVIAMHAAVRFGAPRARPELLPLVAVLALLGIVMVARLAPGSAGQQANWLAVGFAAFAGGIAAGRMPQRLRSLTYTSGLLAVLVLVATGIFGETINGARLWLRVAGQSVQTTEFIKAFLVLFLAGYLADAGGALSRPLPRVRAATVPGAVYVLPLALVLAGAVLALALLRDLGSIALLLLLAIALVYVATGRAVFAFIGAGLVIATGMVGYAAFGHVQARVDAWLDPGADPAGAGYQSLQATYAVNAGGILGEGLGRGVPDVVPAASTDYVYVAVAEELGMAGAAGVALVYLALLHAGLRVAAEARDSYTRLLAAAVALLIGIQAAVIIAGNLRLIPTTGITLPFVSYGGSSLVVNLGLVGLLLGLSHTSRAGAAPQPG</sequence>
<evidence type="ECO:0000256" key="6">
    <source>
        <dbReference type="SAM" id="Phobius"/>
    </source>
</evidence>
<feature type="transmembrane region" description="Helical" evidence="6">
    <location>
        <begin position="98"/>
        <end position="118"/>
    </location>
</feature>
<dbReference type="Proteomes" id="UP000326331">
    <property type="component" value="Chromosome"/>
</dbReference>
<evidence type="ECO:0000256" key="3">
    <source>
        <dbReference type="ARBA" id="ARBA00022960"/>
    </source>
</evidence>
<feature type="transmembrane region" description="Helical" evidence="6">
    <location>
        <begin position="397"/>
        <end position="418"/>
    </location>
</feature>
<feature type="transmembrane region" description="Helical" evidence="6">
    <location>
        <begin position="246"/>
        <end position="266"/>
    </location>
</feature>
<feature type="transmembrane region" description="Helical" evidence="6">
    <location>
        <begin position="43"/>
        <end position="65"/>
    </location>
</feature>
<feature type="transmembrane region" description="Helical" evidence="6">
    <location>
        <begin position="130"/>
        <end position="154"/>
    </location>
</feature>
<comment type="subcellular location">
    <subcellularLocation>
        <location evidence="1">Membrane</location>
        <topology evidence="1">Multi-pass membrane protein</topology>
    </subcellularLocation>
</comment>
<dbReference type="RefSeq" id="WP_158065846.1">
    <property type="nucleotide sequence ID" value="NZ_CP042829.1"/>
</dbReference>
<keyword evidence="4 6" id="KW-1133">Transmembrane helix</keyword>
<evidence type="ECO:0000256" key="5">
    <source>
        <dbReference type="ARBA" id="ARBA00023136"/>
    </source>
</evidence>